<protein>
    <recommendedName>
        <fullName evidence="1">DUF362 domain-containing protein</fullName>
    </recommendedName>
</protein>
<evidence type="ECO:0000313" key="2">
    <source>
        <dbReference type="EMBL" id="KCZ70788.1"/>
    </source>
</evidence>
<keyword evidence="3" id="KW-1185">Reference proteome</keyword>
<dbReference type="RefSeq" id="WP_048092694.1">
    <property type="nucleotide sequence ID" value="NZ_JMIY01000007.1"/>
</dbReference>
<gene>
    <name evidence="2" type="ORF">ANME2D_02813</name>
</gene>
<evidence type="ECO:0000259" key="1">
    <source>
        <dbReference type="Pfam" id="PF04015"/>
    </source>
</evidence>
<dbReference type="AlphaFoldDB" id="A0A062V2C9"/>
<proteinExistence type="predicted"/>
<accession>A0A062V2C9</accession>
<organism evidence="2 3">
    <name type="scientific">Candidatus Methanoperedens nitratireducens</name>
    <dbReference type="NCBI Taxonomy" id="1392998"/>
    <lineage>
        <taxon>Archaea</taxon>
        <taxon>Methanobacteriati</taxon>
        <taxon>Methanobacteriota</taxon>
        <taxon>Stenosarchaea group</taxon>
        <taxon>Methanomicrobia</taxon>
        <taxon>Methanosarcinales</taxon>
        <taxon>ANME-2 cluster</taxon>
        <taxon>Candidatus Methanoperedentaceae</taxon>
        <taxon>Candidatus Methanoperedens</taxon>
    </lineage>
</organism>
<feature type="domain" description="DUF362" evidence="1">
    <location>
        <begin position="37"/>
        <end position="230"/>
    </location>
</feature>
<dbReference type="Pfam" id="PF04015">
    <property type="entry name" value="DUF362"/>
    <property type="match status" value="1"/>
</dbReference>
<sequence>MTVKIVKAKKYDVKSLESLIRDAIKDIGSDLKNKKTVLLKPNIVIAAKPGSAIITHPAVVEALINVLEENGFEDIIIGEGPGVGADEAKAFEVSGYSKLAAKKNVKLINLNKAERTELKWKYGIIKIPKIVLEADLYINLPKMKTHGQTAVTLAMKNQKGLLSRADKQKFHKLGLHEPLVELARVIKPHLTIVDAIEGMEGEGPLNGKKKKVGALVIGTDQVETDAICCDIMGIDPEKVGHIIEGIKQNIGPEVPDLIGDDIKEVRAKFKQANEKYGKFLNVYSWRNPYACSMCIDSFSLAVRSSIWSPKYWLTFLPRFTYYAVLKHLYIIQGKHAKIPDMKGKVICLGDCTREIAEKNNLRHIKGCPPNSREILDNLR</sequence>
<dbReference type="Proteomes" id="UP000027153">
    <property type="component" value="Unassembled WGS sequence"/>
</dbReference>
<dbReference type="EMBL" id="JMIY01000007">
    <property type="protein sequence ID" value="KCZ70788.1"/>
    <property type="molecule type" value="Genomic_DNA"/>
</dbReference>
<dbReference type="OrthoDB" id="2837at2157"/>
<name>A0A062V2C9_9EURY</name>
<evidence type="ECO:0000313" key="3">
    <source>
        <dbReference type="Proteomes" id="UP000027153"/>
    </source>
</evidence>
<dbReference type="InterPro" id="IPR007160">
    <property type="entry name" value="DUF362"/>
</dbReference>
<comment type="caution">
    <text evidence="2">The sequence shown here is derived from an EMBL/GenBank/DDBJ whole genome shotgun (WGS) entry which is preliminary data.</text>
</comment>
<reference evidence="2 3" key="1">
    <citation type="journal article" date="2013" name="Nature">
        <title>Anaerobic oxidation of methane coupled to nitrate reduction in a novel archaeal lineage.</title>
        <authorList>
            <person name="Haroon M.F."/>
            <person name="Hu S."/>
            <person name="Shi Y."/>
            <person name="Imelfort M."/>
            <person name="Keller J."/>
            <person name="Hugenholtz P."/>
            <person name="Yuan Z."/>
            <person name="Tyson G.W."/>
        </authorList>
    </citation>
    <scope>NUCLEOTIDE SEQUENCE [LARGE SCALE GENOMIC DNA]</scope>
    <source>
        <strain evidence="2 3">ANME-2d</strain>
    </source>
</reference>